<dbReference type="EMBL" id="AUZY01005658">
    <property type="protein sequence ID" value="EQD57777.1"/>
    <property type="molecule type" value="Genomic_DNA"/>
</dbReference>
<reference evidence="2" key="1">
    <citation type="submission" date="2013-08" db="EMBL/GenBank/DDBJ databases">
        <authorList>
            <person name="Mendez C."/>
            <person name="Richter M."/>
            <person name="Ferrer M."/>
            <person name="Sanchez J."/>
        </authorList>
    </citation>
    <scope>NUCLEOTIDE SEQUENCE</scope>
</reference>
<proteinExistence type="predicted"/>
<feature type="transmembrane region" description="Helical" evidence="1">
    <location>
        <begin position="50"/>
        <end position="75"/>
    </location>
</feature>
<sequence length="169" mass="17270">MARLFVASQQTLMGLSVASLIALLAAWRLTRAPAGAVLHESRRLIDTLGWAALLPLVLAALGGVFEAAGVGRVLATLMGDVIPTTSFAACVLAYGLGMVVFTAIMGNAFAAFPVLTAGVGLPLLVRLHGADPAVVGSLGMLCGYCGTLLTPMAANFNIVPVALLELKNP</sequence>
<dbReference type="InterPro" id="IPR009323">
    <property type="entry name" value="DUF979"/>
</dbReference>
<feature type="transmembrane region" description="Helical" evidence="1">
    <location>
        <begin position="87"/>
        <end position="115"/>
    </location>
</feature>
<name>T1AKA8_9ZZZZ</name>
<reference evidence="2" key="2">
    <citation type="journal article" date="2014" name="ISME J.">
        <title>Microbial stratification in low pH oxic and suboxic macroscopic growths along an acid mine drainage.</title>
        <authorList>
            <person name="Mendez-Garcia C."/>
            <person name="Mesa V."/>
            <person name="Sprenger R.R."/>
            <person name="Richter M."/>
            <person name="Diez M.S."/>
            <person name="Solano J."/>
            <person name="Bargiela R."/>
            <person name="Golyshina O.V."/>
            <person name="Manteca A."/>
            <person name="Ramos J.L."/>
            <person name="Gallego J.R."/>
            <person name="Llorente I."/>
            <person name="Martins Dos Santos V.A."/>
            <person name="Jensen O.N."/>
            <person name="Pelaez A.I."/>
            <person name="Sanchez J."/>
            <person name="Ferrer M."/>
        </authorList>
    </citation>
    <scope>NUCLEOTIDE SEQUENCE</scope>
</reference>
<accession>T1AKA8</accession>
<comment type="caution">
    <text evidence="2">The sequence shown here is derived from an EMBL/GenBank/DDBJ whole genome shotgun (WGS) entry which is preliminary data.</text>
</comment>
<protein>
    <submittedName>
        <fullName evidence="2">Membrane protein containing DUF979</fullName>
    </submittedName>
</protein>
<feature type="transmembrane region" description="Helical" evidence="1">
    <location>
        <begin position="12"/>
        <end position="30"/>
    </location>
</feature>
<keyword evidence="1" id="KW-1133">Transmembrane helix</keyword>
<feature type="transmembrane region" description="Helical" evidence="1">
    <location>
        <begin position="135"/>
        <end position="164"/>
    </location>
</feature>
<feature type="non-terminal residue" evidence="2">
    <location>
        <position position="169"/>
    </location>
</feature>
<dbReference type="AlphaFoldDB" id="T1AKA8"/>
<keyword evidence="1" id="KW-0472">Membrane</keyword>
<gene>
    <name evidence="2" type="ORF">B1B_08646</name>
</gene>
<organism evidence="2">
    <name type="scientific">mine drainage metagenome</name>
    <dbReference type="NCBI Taxonomy" id="410659"/>
    <lineage>
        <taxon>unclassified sequences</taxon>
        <taxon>metagenomes</taxon>
        <taxon>ecological metagenomes</taxon>
    </lineage>
</organism>
<evidence type="ECO:0000256" key="1">
    <source>
        <dbReference type="SAM" id="Phobius"/>
    </source>
</evidence>
<evidence type="ECO:0000313" key="2">
    <source>
        <dbReference type="EMBL" id="EQD57777.1"/>
    </source>
</evidence>
<keyword evidence="1" id="KW-0812">Transmembrane</keyword>
<dbReference type="Pfam" id="PF06166">
    <property type="entry name" value="DUF979"/>
    <property type="match status" value="1"/>
</dbReference>